<dbReference type="Pfam" id="PF14436">
    <property type="entry name" value="EndoU_bacteria"/>
    <property type="match status" value="1"/>
</dbReference>
<proteinExistence type="inferred from homology"/>
<dbReference type="PROSITE" id="PS51756">
    <property type="entry name" value="LXG"/>
    <property type="match status" value="1"/>
</dbReference>
<feature type="domain" description="LXG" evidence="2">
    <location>
        <begin position="14"/>
        <end position="236"/>
    </location>
</feature>
<dbReference type="InterPro" id="IPR029501">
    <property type="entry name" value="EndoU_bac"/>
</dbReference>
<evidence type="ECO:0000256" key="1">
    <source>
        <dbReference type="ARBA" id="ARBA00034117"/>
    </source>
</evidence>
<gene>
    <name evidence="3" type="ORF">E5H26_12200</name>
</gene>
<name>A0A7U7TW29_LISMN</name>
<evidence type="ECO:0000313" key="3">
    <source>
        <dbReference type="EMBL" id="EAH4373456.1"/>
    </source>
</evidence>
<dbReference type="InterPro" id="IPR006829">
    <property type="entry name" value="LXG_dom"/>
</dbReference>
<reference evidence="3 4" key="1">
    <citation type="submission" date="2019-04" db="EMBL/GenBank/DDBJ databases">
        <authorList>
            <consortium name="GenomeTrakr: Next Generation Sequencing Network for Food Pathogen Tracability"/>
        </authorList>
    </citation>
    <scope>NUCLEOTIDE SEQUENCE [LARGE SCALE GENOMIC DNA]</scope>
    <source>
        <strain evidence="3 4">LS1419</strain>
    </source>
</reference>
<dbReference type="Pfam" id="PF04740">
    <property type="entry name" value="LXG"/>
    <property type="match status" value="1"/>
</dbReference>
<dbReference type="Proteomes" id="UP000540417">
    <property type="component" value="Unassembled WGS sequence"/>
</dbReference>
<sequence length="490" mass="54461">MRKSTTRFTKGVVTVSRIDIGEIQTFAHQLHTANETARKSIKDIKTAVENYTEDGSLKGKAIDASKNYYQMTYFPLCDAIIEAMNESEERLAQYIADFHAQVDGSADAKIDADGLYELGKMIDRIEAKKEALVQQMNTGTEGQMQSYRSQLSIAYKQENILEKYLAFEQSHSGFFDNLTDLVQGIQQTIRELQSNIQFNSKTGTYDMSKLNFTTVTRMQNALGKALKNNETTFNFDEYQKTYRGQMWVLMKNGIVDVEATNAYNAAVLNGELPHESNEAQEEAELLQAVIQSVKEGIDPVTGQEISKAQGFGIISGFIFYYTAGGYKGKKIKIPKNILDKIKKSHKSKSILTSQMEAKILEGQRKGATNGINGGHSSDINNNNPNFATETVKVNQDGTKVIKFTKQFPDGNISKIKTSTIFPEDWSDKDIIDSILKVSNSTAIGQRKIDGLTLHRGKIDGVEIDVIKKGNEIISGYPVGGKPTPGFETIK</sequence>
<evidence type="ECO:0000313" key="4">
    <source>
        <dbReference type="Proteomes" id="UP000540417"/>
    </source>
</evidence>
<dbReference type="EMBL" id="AABGVJ010000003">
    <property type="protein sequence ID" value="EAH4373456.1"/>
    <property type="molecule type" value="Genomic_DNA"/>
</dbReference>
<comment type="caution">
    <text evidence="3">The sequence shown here is derived from an EMBL/GenBank/DDBJ whole genome shotgun (WGS) entry which is preliminary data.</text>
</comment>
<organism evidence="3 4">
    <name type="scientific">Listeria monocytogenes</name>
    <dbReference type="NCBI Taxonomy" id="1639"/>
    <lineage>
        <taxon>Bacteria</taxon>
        <taxon>Bacillati</taxon>
        <taxon>Bacillota</taxon>
        <taxon>Bacilli</taxon>
        <taxon>Bacillales</taxon>
        <taxon>Listeriaceae</taxon>
        <taxon>Listeria</taxon>
    </lineage>
</organism>
<dbReference type="AlphaFoldDB" id="A0A7U7TW29"/>
<comment type="similarity">
    <text evidence="1">In the N-terminal section; belongs to the LXG family.</text>
</comment>
<protein>
    <submittedName>
        <fullName evidence="3">Transposase</fullName>
    </submittedName>
</protein>
<accession>A0A7U7TW29</accession>
<dbReference type="GO" id="GO:0004519">
    <property type="term" value="F:endonuclease activity"/>
    <property type="evidence" value="ECO:0007669"/>
    <property type="project" value="InterPro"/>
</dbReference>
<evidence type="ECO:0000259" key="2">
    <source>
        <dbReference type="PROSITE" id="PS51756"/>
    </source>
</evidence>